<name>A0AAD7AES4_9AGAR</name>
<feature type="non-terminal residue" evidence="1">
    <location>
        <position position="1"/>
    </location>
</feature>
<evidence type="ECO:0000313" key="1">
    <source>
        <dbReference type="EMBL" id="KAJ7356786.1"/>
    </source>
</evidence>
<dbReference type="AlphaFoldDB" id="A0AAD7AES4"/>
<reference evidence="1" key="1">
    <citation type="submission" date="2023-03" db="EMBL/GenBank/DDBJ databases">
        <title>Massive genome expansion in bonnet fungi (Mycena s.s.) driven by repeated elements and novel gene families across ecological guilds.</title>
        <authorList>
            <consortium name="Lawrence Berkeley National Laboratory"/>
            <person name="Harder C.B."/>
            <person name="Miyauchi S."/>
            <person name="Viragh M."/>
            <person name="Kuo A."/>
            <person name="Thoen E."/>
            <person name="Andreopoulos B."/>
            <person name="Lu D."/>
            <person name="Skrede I."/>
            <person name="Drula E."/>
            <person name="Henrissat B."/>
            <person name="Morin E."/>
            <person name="Kohler A."/>
            <person name="Barry K."/>
            <person name="LaButti K."/>
            <person name="Morin E."/>
            <person name="Salamov A."/>
            <person name="Lipzen A."/>
            <person name="Mereny Z."/>
            <person name="Hegedus B."/>
            <person name="Baldrian P."/>
            <person name="Stursova M."/>
            <person name="Weitz H."/>
            <person name="Taylor A."/>
            <person name="Grigoriev I.V."/>
            <person name="Nagy L.G."/>
            <person name="Martin F."/>
            <person name="Kauserud H."/>
        </authorList>
    </citation>
    <scope>NUCLEOTIDE SEQUENCE</scope>
    <source>
        <strain evidence="1">CBHHK002</strain>
    </source>
</reference>
<organism evidence="1 2">
    <name type="scientific">Mycena albidolilacea</name>
    <dbReference type="NCBI Taxonomy" id="1033008"/>
    <lineage>
        <taxon>Eukaryota</taxon>
        <taxon>Fungi</taxon>
        <taxon>Dikarya</taxon>
        <taxon>Basidiomycota</taxon>
        <taxon>Agaricomycotina</taxon>
        <taxon>Agaricomycetes</taxon>
        <taxon>Agaricomycetidae</taxon>
        <taxon>Agaricales</taxon>
        <taxon>Marasmiineae</taxon>
        <taxon>Mycenaceae</taxon>
        <taxon>Mycena</taxon>
    </lineage>
</organism>
<dbReference type="Proteomes" id="UP001218218">
    <property type="component" value="Unassembled WGS sequence"/>
</dbReference>
<keyword evidence="2" id="KW-1185">Reference proteome</keyword>
<sequence length="336" mass="37390">MGIGDVRPSLPSTKTMRLNLISSAAVSQSIAEGTELFNGVQHDLSLLPPSLATQIPTVVPAVGTTHYGLWKDLIVRLRNNISANDIHVIVLTPRYAKMLLDASNVAMLTGRISESHKDDLMDPSPFDHLFPDPTKTVPPPRYFARYDALSPKDSPLRAPLTSAQAVIEQLATSQRSRDAISDALEDNSPVRLYFTPWDDTMDTRREYRVFCAPTSAYHPRPNRVTAVSQYSWHKPSLLADLPPARIEADMVHLLEGIARIHAEIMIYSVENGMNERLNEDGFVFDVYLHTGTHEVQLLELNPFGVRGNCGGCLFNWVTDAETLYGGKEDIEVRLSI</sequence>
<gene>
    <name evidence="1" type="ORF">DFH08DRAFT_850061</name>
</gene>
<accession>A0AAD7AES4</accession>
<dbReference type="EMBL" id="JARIHO010000008">
    <property type="protein sequence ID" value="KAJ7356786.1"/>
    <property type="molecule type" value="Genomic_DNA"/>
</dbReference>
<proteinExistence type="predicted"/>
<evidence type="ECO:0008006" key="3">
    <source>
        <dbReference type="Google" id="ProtNLM"/>
    </source>
</evidence>
<comment type="caution">
    <text evidence="1">The sequence shown here is derived from an EMBL/GenBank/DDBJ whole genome shotgun (WGS) entry which is preliminary data.</text>
</comment>
<evidence type="ECO:0000313" key="2">
    <source>
        <dbReference type="Proteomes" id="UP001218218"/>
    </source>
</evidence>
<protein>
    <recommendedName>
        <fullName evidence="3">Cell division cycle protein 123</fullName>
    </recommendedName>
</protein>